<dbReference type="OrthoDB" id="10593952at2759"/>
<evidence type="ECO:0000313" key="1">
    <source>
        <dbReference type="EMBL" id="CAE8639769.1"/>
    </source>
</evidence>
<dbReference type="EMBL" id="CAJNNV010032373">
    <property type="protein sequence ID" value="CAE8639769.1"/>
    <property type="molecule type" value="Genomic_DNA"/>
</dbReference>
<gene>
    <name evidence="1" type="ORF">PGLA1383_LOCUS54781</name>
</gene>
<feature type="non-terminal residue" evidence="1">
    <location>
        <position position="1"/>
    </location>
</feature>
<dbReference type="Proteomes" id="UP000654075">
    <property type="component" value="Unassembled WGS sequence"/>
</dbReference>
<feature type="non-terminal residue" evidence="1">
    <location>
        <position position="86"/>
    </location>
</feature>
<organism evidence="1 2">
    <name type="scientific">Polarella glacialis</name>
    <name type="common">Dinoflagellate</name>
    <dbReference type="NCBI Taxonomy" id="89957"/>
    <lineage>
        <taxon>Eukaryota</taxon>
        <taxon>Sar</taxon>
        <taxon>Alveolata</taxon>
        <taxon>Dinophyceae</taxon>
        <taxon>Suessiales</taxon>
        <taxon>Suessiaceae</taxon>
        <taxon>Polarella</taxon>
    </lineage>
</organism>
<proteinExistence type="predicted"/>
<name>A0A813HPT1_POLGL</name>
<comment type="caution">
    <text evidence="1">The sequence shown here is derived from an EMBL/GenBank/DDBJ whole genome shotgun (WGS) entry which is preliminary data.</text>
</comment>
<protein>
    <submittedName>
        <fullName evidence="1">Uncharacterized protein</fullName>
    </submittedName>
</protein>
<accession>A0A813HPT1</accession>
<reference evidence="1" key="1">
    <citation type="submission" date="2021-02" db="EMBL/GenBank/DDBJ databases">
        <authorList>
            <person name="Dougan E. K."/>
            <person name="Rhodes N."/>
            <person name="Thang M."/>
            <person name="Chan C."/>
        </authorList>
    </citation>
    <scope>NUCLEOTIDE SEQUENCE</scope>
</reference>
<dbReference type="AlphaFoldDB" id="A0A813HPT1"/>
<evidence type="ECO:0000313" key="2">
    <source>
        <dbReference type="Proteomes" id="UP000654075"/>
    </source>
</evidence>
<sequence length="86" mass="9713">AIRKNGPELLRLSDYFCLASVQLPFGREEIEASADRKERRDKEEVWNQIDLCVTATREDPEEETSQAAARSGLGETCGVEISDLLW</sequence>
<keyword evidence="2" id="KW-1185">Reference proteome</keyword>